<dbReference type="EMBL" id="GBXM01107647">
    <property type="protein sequence ID" value="JAH00930.1"/>
    <property type="molecule type" value="Transcribed_RNA"/>
</dbReference>
<evidence type="ECO:0000313" key="2">
    <source>
        <dbReference type="EMBL" id="JAH00930.1"/>
    </source>
</evidence>
<reference evidence="2" key="2">
    <citation type="journal article" date="2015" name="Fish Shellfish Immunol.">
        <title>Early steps in the European eel (Anguilla anguilla)-Vibrio vulnificus interaction in the gills: Role of the RtxA13 toxin.</title>
        <authorList>
            <person name="Callol A."/>
            <person name="Pajuelo D."/>
            <person name="Ebbesson L."/>
            <person name="Teles M."/>
            <person name="MacKenzie S."/>
            <person name="Amaro C."/>
        </authorList>
    </citation>
    <scope>NUCLEOTIDE SEQUENCE</scope>
</reference>
<organism evidence="2">
    <name type="scientific">Anguilla anguilla</name>
    <name type="common">European freshwater eel</name>
    <name type="synonym">Muraena anguilla</name>
    <dbReference type="NCBI Taxonomy" id="7936"/>
    <lineage>
        <taxon>Eukaryota</taxon>
        <taxon>Metazoa</taxon>
        <taxon>Chordata</taxon>
        <taxon>Craniata</taxon>
        <taxon>Vertebrata</taxon>
        <taxon>Euteleostomi</taxon>
        <taxon>Actinopterygii</taxon>
        <taxon>Neopterygii</taxon>
        <taxon>Teleostei</taxon>
        <taxon>Anguilliformes</taxon>
        <taxon>Anguillidae</taxon>
        <taxon>Anguilla</taxon>
    </lineage>
</organism>
<reference evidence="2" key="1">
    <citation type="submission" date="2014-11" db="EMBL/GenBank/DDBJ databases">
        <authorList>
            <person name="Amaro Gonzalez C."/>
        </authorList>
    </citation>
    <scope>NUCLEOTIDE SEQUENCE</scope>
</reference>
<feature type="compositionally biased region" description="Basic residues" evidence="1">
    <location>
        <begin position="9"/>
        <end position="20"/>
    </location>
</feature>
<dbReference type="AlphaFoldDB" id="A0A0E9PA48"/>
<feature type="region of interest" description="Disordered" evidence="1">
    <location>
        <begin position="1"/>
        <end position="20"/>
    </location>
</feature>
<accession>A0A0E9PA48</accession>
<evidence type="ECO:0000256" key="1">
    <source>
        <dbReference type="SAM" id="MobiDB-lite"/>
    </source>
</evidence>
<sequence>MPHQAHPPGKARHQGKIIKT</sequence>
<name>A0A0E9PA48_ANGAN</name>
<protein>
    <submittedName>
        <fullName evidence="2">Uncharacterized protein</fullName>
    </submittedName>
</protein>
<proteinExistence type="predicted"/>